<gene>
    <name evidence="4" type="ORF">NAV_LOCUS9907</name>
</gene>
<proteinExistence type="predicted"/>
<dbReference type="GO" id="GO:0003676">
    <property type="term" value="F:nucleic acid binding"/>
    <property type="evidence" value="ECO:0007669"/>
    <property type="project" value="InterPro"/>
</dbReference>
<dbReference type="CDD" id="cd01647">
    <property type="entry name" value="RT_LTR"/>
    <property type="match status" value="1"/>
</dbReference>
<evidence type="ECO:0000313" key="5">
    <source>
        <dbReference type="Proteomes" id="UP000276991"/>
    </source>
</evidence>
<dbReference type="Pfam" id="PF00078">
    <property type="entry name" value="RVT_1"/>
    <property type="match status" value="1"/>
</dbReference>
<dbReference type="STRING" id="6277.A0A498T1H9"/>
<dbReference type="PROSITE" id="PS50994">
    <property type="entry name" value="INTEGRASE"/>
    <property type="match status" value="1"/>
</dbReference>
<dbReference type="InterPro" id="IPR043128">
    <property type="entry name" value="Rev_trsase/Diguanyl_cyclase"/>
</dbReference>
<dbReference type="Proteomes" id="UP000276991">
    <property type="component" value="Unassembled WGS sequence"/>
</dbReference>
<dbReference type="Gene3D" id="3.10.10.10">
    <property type="entry name" value="HIV Type 1 Reverse Transcriptase, subunit A, domain 1"/>
    <property type="match status" value="1"/>
</dbReference>
<dbReference type="InterPro" id="IPR001584">
    <property type="entry name" value="Integrase_cat-core"/>
</dbReference>
<evidence type="ECO:0000259" key="3">
    <source>
        <dbReference type="PROSITE" id="PS50994"/>
    </source>
</evidence>
<dbReference type="SUPFAM" id="SSF56672">
    <property type="entry name" value="DNA/RNA polymerases"/>
    <property type="match status" value="1"/>
</dbReference>
<evidence type="ECO:0000259" key="2">
    <source>
        <dbReference type="PROSITE" id="PS50878"/>
    </source>
</evidence>
<dbReference type="GO" id="GO:0042575">
    <property type="term" value="C:DNA polymerase complex"/>
    <property type="evidence" value="ECO:0007669"/>
    <property type="project" value="UniProtKB-ARBA"/>
</dbReference>
<dbReference type="AlphaFoldDB" id="A0A498T1H9"/>
<dbReference type="InterPro" id="IPR050951">
    <property type="entry name" value="Retrovirus_Pol_polyprotein"/>
</dbReference>
<dbReference type="InterPro" id="IPR041588">
    <property type="entry name" value="Integrase_H2C2"/>
</dbReference>
<dbReference type="OrthoDB" id="5861663at2759"/>
<dbReference type="SUPFAM" id="SSF53098">
    <property type="entry name" value="Ribonuclease H-like"/>
    <property type="match status" value="1"/>
</dbReference>
<dbReference type="Pfam" id="PF17921">
    <property type="entry name" value="Integrase_H2C2"/>
    <property type="match status" value="1"/>
</dbReference>
<organism evidence="4 5">
    <name type="scientific">Acanthocheilonema viteae</name>
    <name type="common">Filarial nematode worm</name>
    <name type="synonym">Dipetalonema viteae</name>
    <dbReference type="NCBI Taxonomy" id="6277"/>
    <lineage>
        <taxon>Eukaryota</taxon>
        <taxon>Metazoa</taxon>
        <taxon>Ecdysozoa</taxon>
        <taxon>Nematoda</taxon>
        <taxon>Chromadorea</taxon>
        <taxon>Rhabditida</taxon>
        <taxon>Spirurina</taxon>
        <taxon>Spiruromorpha</taxon>
        <taxon>Filarioidea</taxon>
        <taxon>Onchocercidae</taxon>
        <taxon>Acanthocheilonema</taxon>
    </lineage>
</organism>
<dbReference type="Gene3D" id="1.10.340.70">
    <property type="match status" value="1"/>
</dbReference>
<evidence type="ECO:0000256" key="1">
    <source>
        <dbReference type="ARBA" id="ARBA00012493"/>
    </source>
</evidence>
<dbReference type="Gene3D" id="3.30.70.270">
    <property type="match status" value="1"/>
</dbReference>
<dbReference type="InterPro" id="IPR043502">
    <property type="entry name" value="DNA/RNA_pol_sf"/>
</dbReference>
<dbReference type="EC" id="2.7.7.49" evidence="1"/>
<dbReference type="InterPro" id="IPR036397">
    <property type="entry name" value="RNaseH_sf"/>
</dbReference>
<dbReference type="Gene3D" id="3.30.420.10">
    <property type="entry name" value="Ribonuclease H-like superfamily/Ribonuclease H"/>
    <property type="match status" value="1"/>
</dbReference>
<dbReference type="Pfam" id="PF00665">
    <property type="entry name" value="rve"/>
    <property type="match status" value="1"/>
</dbReference>
<dbReference type="GO" id="GO:0015074">
    <property type="term" value="P:DNA integration"/>
    <property type="evidence" value="ECO:0007669"/>
    <property type="project" value="InterPro"/>
</dbReference>
<feature type="domain" description="Reverse transcriptase" evidence="2">
    <location>
        <begin position="1"/>
        <end position="224"/>
    </location>
</feature>
<name>A0A498T1H9_ACAVI</name>
<dbReference type="InterPro" id="IPR000477">
    <property type="entry name" value="RT_dom"/>
</dbReference>
<dbReference type="InterPro" id="IPR012337">
    <property type="entry name" value="RNaseH-like_sf"/>
</dbReference>
<dbReference type="PANTHER" id="PTHR37984">
    <property type="entry name" value="PROTEIN CBG26694"/>
    <property type="match status" value="1"/>
</dbReference>
<evidence type="ECO:0000313" key="4">
    <source>
        <dbReference type="EMBL" id="VBB35116.1"/>
    </source>
</evidence>
<protein>
    <recommendedName>
        <fullName evidence="1">RNA-directed DNA polymerase</fullName>
        <ecNumber evidence="1">2.7.7.49</ecNumber>
    </recommendedName>
</protein>
<dbReference type="PANTHER" id="PTHR37984:SF5">
    <property type="entry name" value="PROTEIN NYNRIN-LIKE"/>
    <property type="match status" value="1"/>
</dbReference>
<feature type="non-terminal residue" evidence="4">
    <location>
        <position position="563"/>
    </location>
</feature>
<feature type="non-terminal residue" evidence="4">
    <location>
        <position position="1"/>
    </location>
</feature>
<feature type="domain" description="Integrase catalytic" evidence="3">
    <location>
        <begin position="394"/>
        <end position="560"/>
    </location>
</feature>
<dbReference type="PROSITE" id="PS50878">
    <property type="entry name" value="RT_POL"/>
    <property type="match status" value="1"/>
</dbReference>
<dbReference type="GO" id="GO:0003964">
    <property type="term" value="F:RNA-directed DNA polymerase activity"/>
    <property type="evidence" value="ECO:0007669"/>
    <property type="project" value="UniProtKB-EC"/>
</dbReference>
<dbReference type="EMBL" id="UPTC01004868">
    <property type="protein sequence ID" value="VBB35116.1"/>
    <property type="molecule type" value="Genomic_DNA"/>
</dbReference>
<sequence length="563" mass="64872">PVARPIRRIPLPLEAKVRIELERLVNMGVLQPVESSKLISWCTPIVIVRKQNEEIRICGDFKTTLNEVIPRDHYTIPSLDSLLVKLSGSSLFSVIDLKDAFNQIPIEEDSQSLLTIGTPYGYYKYTRLPFGLSVAPNLFQRVMDDLLRDIPNVAVYLDDIIVLERLNKAGFCIKEQKLTLAKSEIRYLGMVLDRKGLRPDGDKLKCIRNMPKPTNVKQLKSFLVRWAWKLSAYDYDIEYRSGSTNIVADALSRLPVNDFSSDHDDKVIASLLTADLSKFKIQKQELIQETSKDYILSRILVYVQNGWPTICTDPSLVPYFQRRTEIQLVDGLLLFNGRLIIPSCLRERTLKTFHEGHLGTNSMKSWIRYYTYWPKIDEDVVRFIKLCAPCQRHRNAIPEVQLSPWYPDVEKGERISIDIAGPMDDKKFWVVIVDAHTKWAEIQSVSSVTSTRIIRILRAYFVRFGYAREVLSDNGPQFRSLEFKQFLERYGITHIKATPYHPRTNGGVERAIQTFKRRYYAAREEGLSPEDALADVIFDYRNSVHSATNLLPANLMFGRNLKC</sequence>
<reference evidence="4 5" key="1">
    <citation type="submission" date="2018-08" db="EMBL/GenBank/DDBJ databases">
        <authorList>
            <person name="Laetsch R D."/>
            <person name="Stevens L."/>
            <person name="Kumar S."/>
            <person name="Blaxter L. M."/>
        </authorList>
    </citation>
    <scope>NUCLEOTIDE SEQUENCE [LARGE SCALE GENOMIC DNA]</scope>
</reference>
<accession>A0A498T1H9</accession>
<keyword evidence="5" id="KW-1185">Reference proteome</keyword>